<feature type="region of interest" description="Disordered" evidence="2">
    <location>
        <begin position="226"/>
        <end position="251"/>
    </location>
</feature>
<dbReference type="GO" id="GO:0005880">
    <property type="term" value="C:nuclear microtubule"/>
    <property type="evidence" value="ECO:0007669"/>
    <property type="project" value="TreeGrafter"/>
</dbReference>
<evidence type="ECO:0000313" key="3">
    <source>
        <dbReference type="EMBL" id="KAJ8759670.1"/>
    </source>
</evidence>
<dbReference type="EMBL" id="JAIWQS010000007">
    <property type="protein sequence ID" value="KAJ8759670.1"/>
    <property type="molecule type" value="Genomic_DNA"/>
</dbReference>
<evidence type="ECO:0000256" key="2">
    <source>
        <dbReference type="SAM" id="MobiDB-lite"/>
    </source>
</evidence>
<protein>
    <recommendedName>
        <fullName evidence="5">Protein ENDOSPERM DEFECTIVE 1</fullName>
    </recommendedName>
</protein>
<name>A0AAV8SYW1_9ROSI</name>
<sequence>MTVEESSSTAMSTNLPQPPPPPRRPRVREVSSRFMTPVASHSSSSSTFSPLPTHRHRSTSAQRQRNHLDPEPLDENPALRNEQRGQRPDTPIVNTCSSLSSAKLRLIQHRSTSNVSAATKLFQSSGISTHSHSTDSFSSSSSSLSRSSSDCHENNTETRSSTRSLPDLRSSMPEADMLPNVSSRLLTERNVNRPIGTTPADSSKTISASPCSRSLNLKTVRQLTGSVKTPGLPLPPMKVTNDGGKKSRKEEDVHNLKMLHNRYLQWRYANAKAEASMQNQRKESERNLYSLAVKLSELSESVKRKRIELGILHRVKTISTIVEAQMPYLDEWSDLEADYSVSLSEATQALLNTSLRLPTSGNVRIDVKEVEETLNCATKMMESIAMNTQSFMPKAQETELLASELARVTGGERGLVEECGVEECSLRGQLIQLQRICHD</sequence>
<accession>A0AAV8SYW1</accession>
<comment type="similarity">
    <text evidence="1">Belongs to the QWRF family.</text>
</comment>
<dbReference type="Pfam" id="PF04484">
    <property type="entry name" value="QWRF"/>
    <property type="match status" value="1"/>
</dbReference>
<dbReference type="Proteomes" id="UP001159364">
    <property type="component" value="Linkage Group LG07"/>
</dbReference>
<proteinExistence type="inferred from homology"/>
<dbReference type="GO" id="GO:0051225">
    <property type="term" value="P:spindle assembly"/>
    <property type="evidence" value="ECO:0007669"/>
    <property type="project" value="TreeGrafter"/>
</dbReference>
<reference evidence="3 4" key="1">
    <citation type="submission" date="2021-09" db="EMBL/GenBank/DDBJ databases">
        <title>Genomic insights and catalytic innovation underlie evolution of tropane alkaloids biosynthesis.</title>
        <authorList>
            <person name="Wang Y.-J."/>
            <person name="Tian T."/>
            <person name="Huang J.-P."/>
            <person name="Huang S.-X."/>
        </authorList>
    </citation>
    <scope>NUCLEOTIDE SEQUENCE [LARGE SCALE GENOMIC DNA]</scope>
    <source>
        <strain evidence="3">KIB-2018</strain>
        <tissue evidence="3">Leaf</tissue>
    </source>
</reference>
<dbReference type="PANTHER" id="PTHR31807">
    <property type="entry name" value="AUGMIN FAMILY MEMBER"/>
    <property type="match status" value="1"/>
</dbReference>
<evidence type="ECO:0008006" key="5">
    <source>
        <dbReference type="Google" id="ProtNLM"/>
    </source>
</evidence>
<keyword evidence="4" id="KW-1185">Reference proteome</keyword>
<dbReference type="InterPro" id="IPR007573">
    <property type="entry name" value="QWRF"/>
</dbReference>
<feature type="region of interest" description="Disordered" evidence="2">
    <location>
        <begin position="1"/>
        <end position="95"/>
    </location>
</feature>
<feature type="compositionally biased region" description="Low complexity" evidence="2">
    <location>
        <begin position="128"/>
        <end position="148"/>
    </location>
</feature>
<feature type="compositionally biased region" description="Polar residues" evidence="2">
    <location>
        <begin position="1"/>
        <end position="15"/>
    </location>
</feature>
<gene>
    <name evidence="3" type="ORF">K2173_009757</name>
</gene>
<evidence type="ECO:0000313" key="4">
    <source>
        <dbReference type="Proteomes" id="UP001159364"/>
    </source>
</evidence>
<comment type="caution">
    <text evidence="3">The sequence shown here is derived from an EMBL/GenBank/DDBJ whole genome shotgun (WGS) entry which is preliminary data.</text>
</comment>
<evidence type="ECO:0000256" key="1">
    <source>
        <dbReference type="ARBA" id="ARBA00010016"/>
    </source>
</evidence>
<organism evidence="3 4">
    <name type="scientific">Erythroxylum novogranatense</name>
    <dbReference type="NCBI Taxonomy" id="1862640"/>
    <lineage>
        <taxon>Eukaryota</taxon>
        <taxon>Viridiplantae</taxon>
        <taxon>Streptophyta</taxon>
        <taxon>Embryophyta</taxon>
        <taxon>Tracheophyta</taxon>
        <taxon>Spermatophyta</taxon>
        <taxon>Magnoliopsida</taxon>
        <taxon>eudicotyledons</taxon>
        <taxon>Gunneridae</taxon>
        <taxon>Pentapetalae</taxon>
        <taxon>rosids</taxon>
        <taxon>fabids</taxon>
        <taxon>Malpighiales</taxon>
        <taxon>Erythroxylaceae</taxon>
        <taxon>Erythroxylum</taxon>
    </lineage>
</organism>
<dbReference type="AlphaFoldDB" id="A0AAV8SYW1"/>
<feature type="compositionally biased region" description="Low complexity" evidence="2">
    <location>
        <begin position="40"/>
        <end position="49"/>
    </location>
</feature>
<feature type="region of interest" description="Disordered" evidence="2">
    <location>
        <begin position="126"/>
        <end position="176"/>
    </location>
</feature>
<dbReference type="PANTHER" id="PTHR31807:SF6">
    <property type="entry name" value="PROTEIN ENDOSPERM DEFECTIVE 1-RELATED"/>
    <property type="match status" value="1"/>
</dbReference>
<dbReference type="GO" id="GO:0005737">
    <property type="term" value="C:cytoplasm"/>
    <property type="evidence" value="ECO:0007669"/>
    <property type="project" value="TreeGrafter"/>
</dbReference>
<dbReference type="GO" id="GO:0008017">
    <property type="term" value="F:microtubule binding"/>
    <property type="evidence" value="ECO:0007669"/>
    <property type="project" value="TreeGrafter"/>
</dbReference>